<keyword evidence="4 10" id="KW-0347">Helicase</keyword>
<reference evidence="13 14" key="1">
    <citation type="submission" date="2016-09" db="EMBL/GenBank/DDBJ databases">
        <title>Complete genome sequence of microbes from the polar regions.</title>
        <authorList>
            <person name="Liao L."/>
            <person name="Chen B."/>
        </authorList>
    </citation>
    <scope>NUCLEOTIDE SEQUENCE [LARGE SCALE GENOMIC DNA]</scope>
    <source>
        <strain evidence="13 14">ZS314</strain>
    </source>
</reference>
<dbReference type="Pfam" id="PF00580">
    <property type="entry name" value="UvrD-helicase"/>
    <property type="match status" value="1"/>
</dbReference>
<dbReference type="KEGG" id="mant:BHD05_14185"/>
<dbReference type="EC" id="5.6.2.4" evidence="8"/>
<dbReference type="Gene3D" id="3.40.50.300">
    <property type="entry name" value="P-loop containing nucleotide triphosphate hydrolases"/>
    <property type="match status" value="2"/>
</dbReference>
<dbReference type="GO" id="GO:0005524">
    <property type="term" value="F:ATP binding"/>
    <property type="evidence" value="ECO:0007669"/>
    <property type="project" value="UniProtKB-UniRule"/>
</dbReference>
<dbReference type="PANTHER" id="PTHR11070:SF45">
    <property type="entry name" value="DNA 3'-5' HELICASE"/>
    <property type="match status" value="1"/>
</dbReference>
<dbReference type="InterPro" id="IPR013986">
    <property type="entry name" value="DExx_box_DNA_helicase_dom_sf"/>
</dbReference>
<sequence length="681" mass="72791">MSAAGQSAGTEARRLQAQANEHERLAIEARSMAERWMIAHHTERQVAGSLAPLTAAGYTFLHDRGWPGSRRAQVDHVLVGPGGLFIVDTKAWAEVQIAGGRIFRGQADVTDDLAGLADLAWGTEAVMAEHGLAPGEVHVVVVLANRNVPPTEVGSLIVVGERQAAKYINSRGVRLTPVQTNTVLGVAMQHFPVLGEAPTKLDLSIPQPALAEAAPEPLVTVEDVTEVLLAGLMAAPIEEWMAFLHPDQAKLVRRNFGGPSRIRGAAGTGKTVVGLHRAAYLARSQPDKILVTTFVSTLPAVLSSLLHRLAPEAVDRVEFAGVHSFARRLLGQRGVRLNLAPKEADALFTALWQEHGLPGTLGKADSNKQYWRDELSKVIKGRGLTTFEQYADLARTGRRRPLGVDQRRAVWQLFTGYEAGLKQRGIHDFDDVILQAEASLRETPLEGWGGVIIDEAQDLSCAMVRMLHLLVGDSPDGLTLIGDGQQSIYPGGFTLAEAGVSIAGRGVIMSTNYRNTREIAAFAASLVADDEFTDIEGLVGAGDRITNVARSGESPVSDRFASRKAHDAALVERVRGAGPLGDIGVLCLTTWGVAGAVTALTAAGIPIIELTGYDGTPTNAVKVGTVKRAKGLEFKQVLVGRVPAALLDSPARGDEAKEIQRRELYVAMTRARDGLWVGVCA</sequence>
<dbReference type="Proteomes" id="UP000464507">
    <property type="component" value="Chromosome"/>
</dbReference>
<evidence type="ECO:0000256" key="3">
    <source>
        <dbReference type="ARBA" id="ARBA00022801"/>
    </source>
</evidence>
<evidence type="ECO:0000256" key="7">
    <source>
        <dbReference type="ARBA" id="ARBA00034617"/>
    </source>
</evidence>
<accession>A0A7L5AJU1</accession>
<evidence type="ECO:0000313" key="14">
    <source>
        <dbReference type="Proteomes" id="UP000464507"/>
    </source>
</evidence>
<evidence type="ECO:0000256" key="9">
    <source>
        <dbReference type="ARBA" id="ARBA00048988"/>
    </source>
</evidence>
<dbReference type="InterPro" id="IPR000212">
    <property type="entry name" value="DNA_helicase_UvrD/REP"/>
</dbReference>
<keyword evidence="14" id="KW-1185">Reference proteome</keyword>
<protein>
    <recommendedName>
        <fullName evidence="8">DNA 3'-5' helicase</fullName>
        <ecNumber evidence="8">5.6.2.4</ecNumber>
    </recommendedName>
</protein>
<dbReference type="GO" id="GO:0003677">
    <property type="term" value="F:DNA binding"/>
    <property type="evidence" value="ECO:0007669"/>
    <property type="project" value="UniProtKB-KW"/>
</dbReference>
<evidence type="ECO:0000256" key="5">
    <source>
        <dbReference type="ARBA" id="ARBA00022840"/>
    </source>
</evidence>
<evidence type="ECO:0000259" key="12">
    <source>
        <dbReference type="PROSITE" id="PS51198"/>
    </source>
</evidence>
<dbReference type="GO" id="GO:0043138">
    <property type="term" value="F:3'-5' DNA helicase activity"/>
    <property type="evidence" value="ECO:0007669"/>
    <property type="project" value="UniProtKB-EC"/>
</dbReference>
<dbReference type="GO" id="GO:0000725">
    <property type="term" value="P:recombinational repair"/>
    <property type="evidence" value="ECO:0007669"/>
    <property type="project" value="TreeGrafter"/>
</dbReference>
<evidence type="ECO:0000256" key="4">
    <source>
        <dbReference type="ARBA" id="ARBA00022806"/>
    </source>
</evidence>
<dbReference type="GO" id="GO:0016787">
    <property type="term" value="F:hydrolase activity"/>
    <property type="evidence" value="ECO:0007669"/>
    <property type="project" value="UniProtKB-UniRule"/>
</dbReference>
<dbReference type="AlphaFoldDB" id="A0A7L5AJU1"/>
<dbReference type="InterPro" id="IPR027417">
    <property type="entry name" value="P-loop_NTPase"/>
</dbReference>
<dbReference type="InterPro" id="IPR014016">
    <property type="entry name" value="UvrD-like_ATP-bd"/>
</dbReference>
<evidence type="ECO:0000256" key="1">
    <source>
        <dbReference type="ARBA" id="ARBA00009922"/>
    </source>
</evidence>
<dbReference type="RefSeq" id="WP_202614232.1">
    <property type="nucleotide sequence ID" value="NZ_CP017146.1"/>
</dbReference>
<evidence type="ECO:0000256" key="6">
    <source>
        <dbReference type="ARBA" id="ARBA00023235"/>
    </source>
</evidence>
<keyword evidence="2 10" id="KW-0547">Nucleotide-binding</keyword>
<evidence type="ECO:0000256" key="2">
    <source>
        <dbReference type="ARBA" id="ARBA00022741"/>
    </source>
</evidence>
<dbReference type="InterPro" id="IPR014017">
    <property type="entry name" value="DNA_helicase_UvrD-like_C"/>
</dbReference>
<keyword evidence="6" id="KW-0413">Isomerase</keyword>
<dbReference type="PROSITE" id="PS50965">
    <property type="entry name" value="NERD"/>
    <property type="match status" value="1"/>
</dbReference>
<feature type="domain" description="NERD" evidence="11">
    <location>
        <begin position="38"/>
        <end position="146"/>
    </location>
</feature>
<proteinExistence type="inferred from homology"/>
<evidence type="ECO:0000259" key="11">
    <source>
        <dbReference type="PROSITE" id="PS50965"/>
    </source>
</evidence>
<dbReference type="SUPFAM" id="SSF52540">
    <property type="entry name" value="P-loop containing nucleoside triphosphate hydrolases"/>
    <property type="match status" value="1"/>
</dbReference>
<dbReference type="Pfam" id="PF08378">
    <property type="entry name" value="NERD"/>
    <property type="match status" value="1"/>
</dbReference>
<evidence type="ECO:0000256" key="10">
    <source>
        <dbReference type="PROSITE-ProRule" id="PRU00560"/>
    </source>
</evidence>
<dbReference type="PROSITE" id="PS51198">
    <property type="entry name" value="UVRD_HELICASE_ATP_BIND"/>
    <property type="match status" value="1"/>
</dbReference>
<feature type="binding site" evidence="10">
    <location>
        <begin position="264"/>
        <end position="271"/>
    </location>
    <ligand>
        <name>ATP</name>
        <dbReference type="ChEBI" id="CHEBI:30616"/>
    </ligand>
</feature>
<keyword evidence="3 10" id="KW-0378">Hydrolase</keyword>
<dbReference type="InterPro" id="IPR011528">
    <property type="entry name" value="NERD"/>
</dbReference>
<gene>
    <name evidence="13" type="ORF">BHD05_14185</name>
</gene>
<evidence type="ECO:0000313" key="13">
    <source>
        <dbReference type="EMBL" id="QHO70627.1"/>
    </source>
</evidence>
<dbReference type="PANTHER" id="PTHR11070">
    <property type="entry name" value="UVRD / RECB / PCRA DNA HELICASE FAMILY MEMBER"/>
    <property type="match status" value="1"/>
</dbReference>
<comment type="similarity">
    <text evidence="1">Belongs to the helicase family. UvrD subfamily.</text>
</comment>
<dbReference type="Pfam" id="PF13361">
    <property type="entry name" value="UvrD_C"/>
    <property type="match status" value="1"/>
</dbReference>
<organism evidence="13 14">
    <name type="scientific">Marisediminicola antarctica</name>
    <dbReference type="NCBI Taxonomy" id="674079"/>
    <lineage>
        <taxon>Bacteria</taxon>
        <taxon>Bacillati</taxon>
        <taxon>Actinomycetota</taxon>
        <taxon>Actinomycetes</taxon>
        <taxon>Micrococcales</taxon>
        <taxon>Microbacteriaceae</taxon>
        <taxon>Marisediminicola</taxon>
    </lineage>
</organism>
<keyword evidence="5 10" id="KW-0067">ATP-binding</keyword>
<dbReference type="Gene3D" id="1.10.10.160">
    <property type="match status" value="1"/>
</dbReference>
<feature type="domain" description="UvrD-like helicase ATP-binding" evidence="12">
    <location>
        <begin position="243"/>
        <end position="552"/>
    </location>
</feature>
<comment type="catalytic activity">
    <reaction evidence="9">
        <text>ATP + H2O = ADP + phosphate + H(+)</text>
        <dbReference type="Rhea" id="RHEA:13065"/>
        <dbReference type="ChEBI" id="CHEBI:15377"/>
        <dbReference type="ChEBI" id="CHEBI:15378"/>
        <dbReference type="ChEBI" id="CHEBI:30616"/>
        <dbReference type="ChEBI" id="CHEBI:43474"/>
        <dbReference type="ChEBI" id="CHEBI:456216"/>
        <dbReference type="EC" id="5.6.2.4"/>
    </reaction>
</comment>
<comment type="catalytic activity">
    <reaction evidence="7">
        <text>Couples ATP hydrolysis with the unwinding of duplex DNA by translocating in the 3'-5' direction.</text>
        <dbReference type="EC" id="5.6.2.4"/>
    </reaction>
</comment>
<evidence type="ECO:0000256" key="8">
    <source>
        <dbReference type="ARBA" id="ARBA00034808"/>
    </source>
</evidence>
<dbReference type="EMBL" id="CP017146">
    <property type="protein sequence ID" value="QHO70627.1"/>
    <property type="molecule type" value="Genomic_DNA"/>
</dbReference>
<name>A0A7L5AJU1_9MICO</name>